<dbReference type="PANTHER" id="PTHR23315">
    <property type="entry name" value="U BOX DOMAIN-CONTAINING"/>
    <property type="match status" value="1"/>
</dbReference>
<keyword evidence="1" id="KW-0833">Ubl conjugation pathway</keyword>
<dbReference type="SUPFAM" id="SSF48371">
    <property type="entry name" value="ARM repeat"/>
    <property type="match status" value="1"/>
</dbReference>
<dbReference type="InterPro" id="IPR011989">
    <property type="entry name" value="ARM-like"/>
</dbReference>
<name>A0A218W1Z0_PUNGR</name>
<comment type="caution">
    <text evidence="2">The sequence shown here is derived from an EMBL/GenBank/DDBJ whole genome shotgun (WGS) entry which is preliminary data.</text>
</comment>
<organism evidence="2 3">
    <name type="scientific">Punica granatum</name>
    <name type="common">Pomegranate</name>
    <dbReference type="NCBI Taxonomy" id="22663"/>
    <lineage>
        <taxon>Eukaryota</taxon>
        <taxon>Viridiplantae</taxon>
        <taxon>Streptophyta</taxon>
        <taxon>Embryophyta</taxon>
        <taxon>Tracheophyta</taxon>
        <taxon>Spermatophyta</taxon>
        <taxon>Magnoliopsida</taxon>
        <taxon>eudicotyledons</taxon>
        <taxon>Gunneridae</taxon>
        <taxon>Pentapetalae</taxon>
        <taxon>rosids</taxon>
        <taxon>malvids</taxon>
        <taxon>Myrtales</taxon>
        <taxon>Lythraceae</taxon>
        <taxon>Punica</taxon>
    </lineage>
</organism>
<dbReference type="Proteomes" id="UP000197138">
    <property type="component" value="Unassembled WGS sequence"/>
</dbReference>
<accession>A0A218W1Z0</accession>
<evidence type="ECO:0000313" key="2">
    <source>
        <dbReference type="EMBL" id="OWM66656.1"/>
    </source>
</evidence>
<dbReference type="Gene3D" id="1.25.10.10">
    <property type="entry name" value="Leucine-rich Repeat Variant"/>
    <property type="match status" value="1"/>
</dbReference>
<dbReference type="EMBL" id="MTKT01005538">
    <property type="protein sequence ID" value="OWM66656.1"/>
    <property type="molecule type" value="Genomic_DNA"/>
</dbReference>
<proteinExistence type="predicted"/>
<evidence type="ECO:0008006" key="4">
    <source>
        <dbReference type="Google" id="ProtNLM"/>
    </source>
</evidence>
<reference evidence="3" key="1">
    <citation type="journal article" date="2017" name="Plant J.">
        <title>The pomegranate (Punica granatum L.) genome and the genomics of punicalagin biosynthesis.</title>
        <authorList>
            <person name="Qin G."/>
            <person name="Xu C."/>
            <person name="Ming R."/>
            <person name="Tang H."/>
            <person name="Guyot R."/>
            <person name="Kramer E.M."/>
            <person name="Hu Y."/>
            <person name="Yi X."/>
            <person name="Qi Y."/>
            <person name="Xu X."/>
            <person name="Gao Z."/>
            <person name="Pan H."/>
            <person name="Jian J."/>
            <person name="Tian Y."/>
            <person name="Yue Z."/>
            <person name="Xu Y."/>
        </authorList>
    </citation>
    <scope>NUCLEOTIDE SEQUENCE [LARGE SCALE GENOMIC DNA]</scope>
    <source>
        <strain evidence="3">cv. Dabenzi</strain>
    </source>
</reference>
<protein>
    <recommendedName>
        <fullName evidence="4">U-box domain-containing protein 4-like</fullName>
    </recommendedName>
</protein>
<gene>
    <name evidence="2" type="ORF">CDL15_Pgr010307</name>
</gene>
<dbReference type="InterPro" id="IPR016024">
    <property type="entry name" value="ARM-type_fold"/>
</dbReference>
<evidence type="ECO:0000256" key="1">
    <source>
        <dbReference type="ARBA" id="ARBA00022786"/>
    </source>
</evidence>
<dbReference type="PANTHER" id="PTHR23315:SF112">
    <property type="entry name" value="U-BOX DOMAIN-CONTAINING PROTEIN 8"/>
    <property type="match status" value="1"/>
</dbReference>
<sequence length="137" mass="14499">MVLICIDSNDPIMQEEALSLVLNLNLNDDNKVVLVTERAIGKIATALRDNLASCRALAATIIMSLAVVEVNMTLIGEKRAIAGGVVPILLDIVDSGLKRAIEVLGLLAKYKEGRGGVGFLSLSLTPSVIYGFGCCRS</sequence>
<evidence type="ECO:0000313" key="3">
    <source>
        <dbReference type="Proteomes" id="UP000197138"/>
    </source>
</evidence>
<dbReference type="AlphaFoldDB" id="A0A218W1Z0"/>